<sequence>MESEVPGKGYGPFYTSSTPSQPTTSTEEWNVHPSGGSSSVPLTNRETPHHGIGDVATTTVSTTCRLCDSSNKGLVRSLTVKNEILVIVQGQSFSMNLEALENNSGYFNRCFRPPRCWHESLIGTVELPDFSTKAFNVFAGLIEAREFDYDLCSGDWLSSKSTLQQDVLVGIPGDTNKHNSSYGSRLLGFLMDALLFSLSKETLLLTGDKDLIPLGFALALAAEGLESTERIALWRKFTSIYYFIYAMKITVSPPQARILVAGATILAIIWLRFELMNGNSFKSSSV</sequence>
<dbReference type="AlphaFoldDB" id="A0A1L7WRI9"/>
<accession>A0A1L7WRI9</accession>
<name>A0A1L7WRI9_9HELO</name>
<dbReference type="Proteomes" id="UP000184330">
    <property type="component" value="Unassembled WGS sequence"/>
</dbReference>
<evidence type="ECO:0000256" key="1">
    <source>
        <dbReference type="SAM" id="MobiDB-lite"/>
    </source>
</evidence>
<protein>
    <recommendedName>
        <fullName evidence="4">BTB domain-containing protein</fullName>
    </recommendedName>
</protein>
<evidence type="ECO:0000313" key="2">
    <source>
        <dbReference type="EMBL" id="CZR55384.1"/>
    </source>
</evidence>
<feature type="region of interest" description="Disordered" evidence="1">
    <location>
        <begin position="1"/>
        <end position="54"/>
    </location>
</feature>
<feature type="compositionally biased region" description="Low complexity" evidence="1">
    <location>
        <begin position="15"/>
        <end position="26"/>
    </location>
</feature>
<gene>
    <name evidence="2" type="ORF">PAC_05271</name>
</gene>
<evidence type="ECO:0008006" key="4">
    <source>
        <dbReference type="Google" id="ProtNLM"/>
    </source>
</evidence>
<dbReference type="EMBL" id="FJOG01000006">
    <property type="protein sequence ID" value="CZR55384.1"/>
    <property type="molecule type" value="Genomic_DNA"/>
</dbReference>
<evidence type="ECO:0000313" key="3">
    <source>
        <dbReference type="Proteomes" id="UP000184330"/>
    </source>
</evidence>
<reference evidence="2 3" key="1">
    <citation type="submission" date="2016-03" db="EMBL/GenBank/DDBJ databases">
        <authorList>
            <person name="Ploux O."/>
        </authorList>
    </citation>
    <scope>NUCLEOTIDE SEQUENCE [LARGE SCALE GENOMIC DNA]</scope>
    <source>
        <strain evidence="2 3">UAMH 11012</strain>
    </source>
</reference>
<organism evidence="2 3">
    <name type="scientific">Phialocephala subalpina</name>
    <dbReference type="NCBI Taxonomy" id="576137"/>
    <lineage>
        <taxon>Eukaryota</taxon>
        <taxon>Fungi</taxon>
        <taxon>Dikarya</taxon>
        <taxon>Ascomycota</taxon>
        <taxon>Pezizomycotina</taxon>
        <taxon>Leotiomycetes</taxon>
        <taxon>Helotiales</taxon>
        <taxon>Mollisiaceae</taxon>
        <taxon>Phialocephala</taxon>
        <taxon>Phialocephala fortinii species complex</taxon>
    </lineage>
</organism>
<proteinExistence type="predicted"/>
<keyword evidence="3" id="KW-1185">Reference proteome</keyword>
<feature type="compositionally biased region" description="Polar residues" evidence="1">
    <location>
        <begin position="35"/>
        <end position="45"/>
    </location>
</feature>